<organism evidence="3 4">
    <name type="scientific">Candidatus Microbacterium phytovorans</name>
    <dbReference type="NCBI Taxonomy" id="3121374"/>
    <lineage>
        <taxon>Bacteria</taxon>
        <taxon>Bacillati</taxon>
        <taxon>Actinomycetota</taxon>
        <taxon>Actinomycetes</taxon>
        <taxon>Micrococcales</taxon>
        <taxon>Microbacteriaceae</taxon>
        <taxon>Microbacterium</taxon>
    </lineage>
</organism>
<dbReference type="Gene3D" id="3.30.450.380">
    <property type="match status" value="1"/>
</dbReference>
<dbReference type="GO" id="GO:0016887">
    <property type="term" value="F:ATP hydrolysis activity"/>
    <property type="evidence" value="ECO:0007669"/>
    <property type="project" value="InterPro"/>
</dbReference>
<name>A0AAJ5W206_9MICO</name>
<dbReference type="InterPro" id="IPR050921">
    <property type="entry name" value="T4SS_GSP_E_ATPase"/>
</dbReference>
<reference evidence="3" key="1">
    <citation type="submission" date="2023-03" db="EMBL/GenBank/DDBJ databases">
        <title>Andean soil-derived lignocellulolytic bacterial consortium as a source of novel taxa and putative plastic-active enzymes.</title>
        <authorList>
            <person name="Diaz-Garcia L."/>
            <person name="Chuvochina M."/>
            <person name="Feuerriegel G."/>
            <person name="Bunk B."/>
            <person name="Sproer C."/>
            <person name="Streit W.R."/>
            <person name="Rodriguez L.M."/>
            <person name="Overmann J."/>
            <person name="Jimenez D.J."/>
        </authorList>
    </citation>
    <scope>NUCLEOTIDE SEQUENCE</scope>
    <source>
        <strain evidence="3">MAG 4610</strain>
    </source>
</reference>
<dbReference type="InterPro" id="IPR027417">
    <property type="entry name" value="P-loop_NTPase"/>
</dbReference>
<accession>A0AAJ5W206</accession>
<dbReference type="AlphaFoldDB" id="A0AAJ5W206"/>
<evidence type="ECO:0000259" key="2">
    <source>
        <dbReference type="PROSITE" id="PS00662"/>
    </source>
</evidence>
<dbReference type="InterPro" id="IPR001482">
    <property type="entry name" value="T2SS/T4SS_dom"/>
</dbReference>
<feature type="domain" description="Bacterial type II secretion system protein E" evidence="2">
    <location>
        <begin position="274"/>
        <end position="288"/>
    </location>
</feature>
<dbReference type="EMBL" id="CP119321">
    <property type="protein sequence ID" value="WEK14636.1"/>
    <property type="molecule type" value="Genomic_DNA"/>
</dbReference>
<dbReference type="Proteomes" id="UP001213972">
    <property type="component" value="Chromosome"/>
</dbReference>
<dbReference type="Gene3D" id="3.40.50.300">
    <property type="entry name" value="P-loop containing nucleotide triphosphate hydrolases"/>
    <property type="match status" value="1"/>
</dbReference>
<gene>
    <name evidence="3" type="ORF">P0Y48_05385</name>
</gene>
<dbReference type="PANTHER" id="PTHR30486:SF6">
    <property type="entry name" value="TYPE IV PILUS RETRACTATION ATPASE PILT"/>
    <property type="match status" value="1"/>
</dbReference>
<dbReference type="Pfam" id="PF00437">
    <property type="entry name" value="T2SSE"/>
    <property type="match status" value="1"/>
</dbReference>
<dbReference type="PANTHER" id="PTHR30486">
    <property type="entry name" value="TWITCHING MOTILITY PROTEIN PILT"/>
    <property type="match status" value="1"/>
</dbReference>
<protein>
    <submittedName>
        <fullName evidence="3">ATPase, T2SS/T4P/T4SS family</fullName>
    </submittedName>
</protein>
<proteinExistence type="inferred from homology"/>
<evidence type="ECO:0000313" key="4">
    <source>
        <dbReference type="Proteomes" id="UP001213972"/>
    </source>
</evidence>
<comment type="similarity">
    <text evidence="1">Belongs to the GSP E family.</text>
</comment>
<dbReference type="PROSITE" id="PS00662">
    <property type="entry name" value="T2SP_E"/>
    <property type="match status" value="1"/>
</dbReference>
<dbReference type="CDD" id="cd01130">
    <property type="entry name" value="VirB11-like_ATPase"/>
    <property type="match status" value="1"/>
</dbReference>
<evidence type="ECO:0000313" key="3">
    <source>
        <dbReference type="EMBL" id="WEK14636.1"/>
    </source>
</evidence>
<evidence type="ECO:0000256" key="1">
    <source>
        <dbReference type="ARBA" id="ARBA00006611"/>
    </source>
</evidence>
<dbReference type="SUPFAM" id="SSF52540">
    <property type="entry name" value="P-loop containing nucleoside triphosphate hydrolases"/>
    <property type="match status" value="1"/>
</dbReference>
<sequence length="386" mass="41404">MPSALDTADAVTLEVAARVRDRLRAEQIEPSRNPARAAQLVTAEVRRHNDFAPARGDALILDEEAVTREVLAVIAGLGPLQHLLEDPSVEEIWINAPDRVFCARDGRNERVPVTLTPEAVRDLVERMLHTTGRRVDLSHPFVDASLPDGSRLHVVIPDITRAHWSVNIRKFVPHRRTLADLVEAGSVPSDVAHLLVSAMVAGRSVLVSGATHAGKTTLLSALLGACPPHQRIVTVEETFELAVVALDTVALQGRQPSLEGTGEVTLRRLVKEALRMRPDRLVIGEVRDAEALDLLLALNTGIPGAATIHANSAAEAIRKLAALPLLAGRNIDAGFVLPAIAASVDLVVHCHRLADGRRVVAEVAEVTGEVQAGNVSTRPLYGRGHG</sequence>